<reference evidence="5 6" key="1">
    <citation type="submission" date="2023-10" db="EMBL/GenBank/DDBJ databases">
        <authorList>
            <person name="Venkata Ramana C."/>
            <person name="Sasikala C."/>
            <person name="Dhurka M."/>
        </authorList>
    </citation>
    <scope>NUCLEOTIDE SEQUENCE [LARGE SCALE GENOMIC DNA]</scope>
    <source>
        <strain evidence="5 6">KCTC 32151</strain>
    </source>
</reference>
<dbReference type="Gene3D" id="3.40.190.170">
    <property type="entry name" value="Bacterial extracellular solute-binding protein, family 7"/>
    <property type="match status" value="1"/>
</dbReference>
<evidence type="ECO:0000313" key="6">
    <source>
        <dbReference type="Proteomes" id="UP001185659"/>
    </source>
</evidence>
<evidence type="ECO:0000256" key="1">
    <source>
        <dbReference type="ARBA" id="ARBA00009023"/>
    </source>
</evidence>
<evidence type="ECO:0000256" key="2">
    <source>
        <dbReference type="ARBA" id="ARBA00022448"/>
    </source>
</evidence>
<dbReference type="Pfam" id="PF03480">
    <property type="entry name" value="DctP"/>
    <property type="match status" value="1"/>
</dbReference>
<proteinExistence type="inferred from homology"/>
<dbReference type="NCBIfam" id="NF037995">
    <property type="entry name" value="TRAP_S1"/>
    <property type="match status" value="1"/>
</dbReference>
<sequence length="329" mass="35430">MNRFMAAALACAASVIAVEAASAETVLRLSHSYTDGDTRDLWADRIAEIVAEKTGGEVKVEVYPNQQLGKARAQADFVARDRIDMAIYPLPWLSGKVPMAEIGALPGLVASPQDGLVWRERAIWPMLEEAVSEAGLVFAGGGWAMGTIGNKGEAIVLPEDLKGHKVRGLGKATEIMMNGYGATITSLPASEIYQSLQTGVLSGVLTIYASFEGYNLQEVIDHLMVGPGFVGAMHSVLLSPGVEEKIGEAHYAALLEAIAESEAWFADQTIADNRQIADAFREAGVSVHELTEEQVAQWHDAAREHAWAYFRESVPNGDAVLKAVDQPRQ</sequence>
<dbReference type="InterPro" id="IPR038404">
    <property type="entry name" value="TRAP_DctP_sf"/>
</dbReference>
<gene>
    <name evidence="5" type="primary">dctP</name>
    <name evidence="5" type="ORF">R2G56_08140</name>
</gene>
<feature type="signal peptide" evidence="4">
    <location>
        <begin position="1"/>
        <end position="23"/>
    </location>
</feature>
<dbReference type="InterPro" id="IPR018389">
    <property type="entry name" value="DctP_fam"/>
</dbReference>
<comment type="caution">
    <text evidence="5">The sequence shown here is derived from an EMBL/GenBank/DDBJ whole genome shotgun (WGS) entry which is preliminary data.</text>
</comment>
<dbReference type="PANTHER" id="PTHR33376">
    <property type="match status" value="1"/>
</dbReference>
<organism evidence="5 6">
    <name type="scientific">Nitratireductor aquimarinus</name>
    <dbReference type="NCBI Taxonomy" id="889300"/>
    <lineage>
        <taxon>Bacteria</taxon>
        <taxon>Pseudomonadati</taxon>
        <taxon>Pseudomonadota</taxon>
        <taxon>Alphaproteobacteria</taxon>
        <taxon>Hyphomicrobiales</taxon>
        <taxon>Phyllobacteriaceae</taxon>
        <taxon>Nitratireductor</taxon>
    </lineage>
</organism>
<protein>
    <submittedName>
        <fullName evidence="5">TRAP transporter substrate-binding protein DctP</fullName>
    </submittedName>
</protein>
<evidence type="ECO:0000256" key="3">
    <source>
        <dbReference type="ARBA" id="ARBA00022729"/>
    </source>
</evidence>
<keyword evidence="6" id="KW-1185">Reference proteome</keyword>
<evidence type="ECO:0000313" key="5">
    <source>
        <dbReference type="EMBL" id="MDV6226253.1"/>
    </source>
</evidence>
<name>A0ABU4AJ36_9HYPH</name>
<feature type="chain" id="PRO_5047455271" evidence="4">
    <location>
        <begin position="24"/>
        <end position="329"/>
    </location>
</feature>
<dbReference type="Proteomes" id="UP001185659">
    <property type="component" value="Unassembled WGS sequence"/>
</dbReference>
<dbReference type="PANTHER" id="PTHR33376:SF7">
    <property type="entry name" value="C4-DICARBOXYLATE-BINDING PROTEIN DCTB"/>
    <property type="match status" value="1"/>
</dbReference>
<dbReference type="EMBL" id="JAWLIP010000003">
    <property type="protein sequence ID" value="MDV6226253.1"/>
    <property type="molecule type" value="Genomic_DNA"/>
</dbReference>
<evidence type="ECO:0000256" key="4">
    <source>
        <dbReference type="SAM" id="SignalP"/>
    </source>
</evidence>
<keyword evidence="3 4" id="KW-0732">Signal</keyword>
<comment type="similarity">
    <text evidence="1">Belongs to the bacterial solute-binding protein 7 family.</text>
</comment>
<keyword evidence="2" id="KW-0813">Transport</keyword>
<accession>A0ABU4AJ36</accession>
<dbReference type="RefSeq" id="WP_206549202.1">
    <property type="nucleotide sequence ID" value="NZ_CP177239.1"/>
</dbReference>